<dbReference type="InterPro" id="IPR050238">
    <property type="entry name" value="DNA_Rep/Repair_Clamp_Loader"/>
</dbReference>
<organism evidence="1 2">
    <name type="scientific">Neomoorella stamsii</name>
    <dbReference type="NCBI Taxonomy" id="1266720"/>
    <lineage>
        <taxon>Bacteria</taxon>
        <taxon>Bacillati</taxon>
        <taxon>Bacillota</taxon>
        <taxon>Clostridia</taxon>
        <taxon>Neomoorellales</taxon>
        <taxon>Neomoorellaceae</taxon>
        <taxon>Neomoorella</taxon>
    </lineage>
</organism>
<evidence type="ECO:0000313" key="1">
    <source>
        <dbReference type="EMBL" id="PRR72643.1"/>
    </source>
</evidence>
<dbReference type="PANTHER" id="PTHR11669:SF8">
    <property type="entry name" value="DNA POLYMERASE III SUBUNIT DELTA"/>
    <property type="match status" value="1"/>
</dbReference>
<dbReference type="Proteomes" id="UP000239430">
    <property type="component" value="Unassembled WGS sequence"/>
</dbReference>
<dbReference type="Gene3D" id="3.40.50.300">
    <property type="entry name" value="P-loop containing nucleotide triphosphate hydrolases"/>
    <property type="match status" value="1"/>
</dbReference>
<sequence length="291" mass="31753">MVAGEQLPTAKPQIAMTARQQLRQALQRGKLVHAYLLAGGSEAARMELARYLAATLNCQEPREGEPCGRCRSCQQMAGGNHPDFYLFKPQGATLKIDQIRELERQLTFRAFQGGARVAVLDGADTMTEAAANCLLKTLEEPPEGAYLILLAAQPDLLLPTIRSRCQELHLGGEGGVSPAGATYWNRLAGAGLAAMLQEILPELEKEDDLPAVLQAMALACRDQLVWQLTGTATLLLQPGYLLPVPLSPAKAWRCFQLIQAARAAIERNANRHLALEVLMFNLHRELANTIV</sequence>
<dbReference type="SUPFAM" id="SSF52540">
    <property type="entry name" value="P-loop containing nucleoside triphosphate hydrolases"/>
    <property type="match status" value="1"/>
</dbReference>
<dbReference type="RefSeq" id="WP_054936940.1">
    <property type="nucleotide sequence ID" value="NZ_PVXL01000045.1"/>
</dbReference>
<keyword evidence="2" id="KW-1185">Reference proteome</keyword>
<dbReference type="AlphaFoldDB" id="A0A9X7J3S8"/>
<evidence type="ECO:0000313" key="2">
    <source>
        <dbReference type="Proteomes" id="UP000239430"/>
    </source>
</evidence>
<dbReference type="InterPro" id="IPR004622">
    <property type="entry name" value="DNA_pol_HolB"/>
</dbReference>
<keyword evidence="1" id="KW-0808">Transferase</keyword>
<dbReference type="InterPro" id="IPR027417">
    <property type="entry name" value="P-loop_NTPase"/>
</dbReference>
<accession>A0A9X7J3S8</accession>
<dbReference type="NCBIfam" id="TIGR00678">
    <property type="entry name" value="holB"/>
    <property type="match status" value="1"/>
</dbReference>
<dbReference type="PANTHER" id="PTHR11669">
    <property type="entry name" value="REPLICATION FACTOR C / DNA POLYMERASE III GAMMA-TAU SUBUNIT"/>
    <property type="match status" value="1"/>
</dbReference>
<gene>
    <name evidence="1" type="primary">holB</name>
    <name evidence="1" type="ORF">MOST_17920</name>
</gene>
<keyword evidence="1" id="KW-0548">Nucleotidyltransferase</keyword>
<dbReference type="GO" id="GO:0003887">
    <property type="term" value="F:DNA-directed DNA polymerase activity"/>
    <property type="evidence" value="ECO:0007669"/>
    <property type="project" value="UniProtKB-EC"/>
</dbReference>
<name>A0A9X7J3S8_9FIRM</name>
<reference evidence="1 2" key="1">
    <citation type="submission" date="2018-03" db="EMBL/GenBank/DDBJ databases">
        <title>Genome sequence of Moorella stamsii DSM 26217.</title>
        <authorList>
            <person name="Poehlein A."/>
            <person name="Daniel R."/>
        </authorList>
    </citation>
    <scope>NUCLEOTIDE SEQUENCE [LARGE SCALE GENOMIC DNA]</scope>
    <source>
        <strain evidence="2">DSM 26217</strain>
    </source>
</reference>
<proteinExistence type="predicted"/>
<dbReference type="EC" id="2.7.7.7" evidence="1"/>
<dbReference type="Pfam" id="PF13177">
    <property type="entry name" value="DNA_pol3_delta2"/>
    <property type="match status" value="1"/>
</dbReference>
<dbReference type="EMBL" id="PVXL01000045">
    <property type="protein sequence ID" value="PRR72643.1"/>
    <property type="molecule type" value="Genomic_DNA"/>
</dbReference>
<comment type="caution">
    <text evidence="1">The sequence shown here is derived from an EMBL/GenBank/DDBJ whole genome shotgun (WGS) entry which is preliminary data.</text>
</comment>
<protein>
    <submittedName>
        <fullName evidence="1">DNA polymerase III subunit delta</fullName>
        <ecNumber evidence="1">2.7.7.7</ecNumber>
    </submittedName>
</protein>
<dbReference type="GO" id="GO:0006261">
    <property type="term" value="P:DNA-templated DNA replication"/>
    <property type="evidence" value="ECO:0007669"/>
    <property type="project" value="TreeGrafter"/>
</dbReference>
<dbReference type="GO" id="GO:0008408">
    <property type="term" value="F:3'-5' exonuclease activity"/>
    <property type="evidence" value="ECO:0007669"/>
    <property type="project" value="InterPro"/>
</dbReference>